<dbReference type="InterPro" id="IPR036388">
    <property type="entry name" value="WH-like_DNA-bd_sf"/>
</dbReference>
<evidence type="ECO:0000313" key="3">
    <source>
        <dbReference type="Proteomes" id="UP001501196"/>
    </source>
</evidence>
<organism evidence="2 3">
    <name type="scientific">Agromyces tropicus</name>
    <dbReference type="NCBI Taxonomy" id="555371"/>
    <lineage>
        <taxon>Bacteria</taxon>
        <taxon>Bacillati</taxon>
        <taxon>Actinomycetota</taxon>
        <taxon>Actinomycetes</taxon>
        <taxon>Micrococcales</taxon>
        <taxon>Microbacteriaceae</taxon>
        <taxon>Agromyces</taxon>
    </lineage>
</organism>
<dbReference type="PROSITE" id="PS50995">
    <property type="entry name" value="HTH_MARR_2"/>
    <property type="match status" value="1"/>
</dbReference>
<dbReference type="Gene3D" id="1.10.10.10">
    <property type="entry name" value="Winged helix-like DNA-binding domain superfamily/Winged helix DNA-binding domain"/>
    <property type="match status" value="1"/>
</dbReference>
<gene>
    <name evidence="2" type="ORF">GCM10009819_13890</name>
</gene>
<reference evidence="2 3" key="1">
    <citation type="journal article" date="2019" name="Int. J. Syst. Evol. Microbiol.">
        <title>The Global Catalogue of Microorganisms (GCM) 10K type strain sequencing project: providing services to taxonomists for standard genome sequencing and annotation.</title>
        <authorList>
            <consortium name="The Broad Institute Genomics Platform"/>
            <consortium name="The Broad Institute Genome Sequencing Center for Infectious Disease"/>
            <person name="Wu L."/>
            <person name="Ma J."/>
        </authorList>
    </citation>
    <scope>NUCLEOTIDE SEQUENCE [LARGE SCALE GENOMIC DNA]</scope>
    <source>
        <strain evidence="2 3">JCM 15672</strain>
    </source>
</reference>
<dbReference type="InterPro" id="IPR000835">
    <property type="entry name" value="HTH_MarR-typ"/>
</dbReference>
<feature type="domain" description="HTH marR-type" evidence="1">
    <location>
        <begin position="8"/>
        <end position="144"/>
    </location>
</feature>
<dbReference type="InterPro" id="IPR036390">
    <property type="entry name" value="WH_DNA-bd_sf"/>
</dbReference>
<dbReference type="EMBL" id="BAAAPW010000002">
    <property type="protein sequence ID" value="GAA2031224.1"/>
    <property type="molecule type" value="Genomic_DNA"/>
</dbReference>
<evidence type="ECO:0000259" key="1">
    <source>
        <dbReference type="PROSITE" id="PS50995"/>
    </source>
</evidence>
<dbReference type="SMART" id="SM00347">
    <property type="entry name" value="HTH_MARR"/>
    <property type="match status" value="1"/>
</dbReference>
<evidence type="ECO:0000313" key="2">
    <source>
        <dbReference type="EMBL" id="GAA2031224.1"/>
    </source>
</evidence>
<name>A0ABN2UA69_9MICO</name>
<sequence>MSTPPRGYDELSLLHQRLATQNRRIADAFARSEHLSERELEALVAVMQAEQAGAPLTAGALGRAVRLSPAATTSLIDKLETAGHLERRRGVADRRSVTLHYSPRARAVATQFFAPLGDLARAVDAEFDEAEREVILRYLRRMTEEMEAHARSLEG</sequence>
<protein>
    <recommendedName>
        <fullName evidence="1">HTH marR-type domain-containing protein</fullName>
    </recommendedName>
</protein>
<dbReference type="InterPro" id="IPR039422">
    <property type="entry name" value="MarR/SlyA-like"/>
</dbReference>
<dbReference type="PANTHER" id="PTHR33164:SF106">
    <property type="entry name" value="TRANSCRIPTIONAL REGULATORY PROTEIN"/>
    <property type="match status" value="1"/>
</dbReference>
<dbReference type="RefSeq" id="WP_344370878.1">
    <property type="nucleotide sequence ID" value="NZ_BAAAPW010000002.1"/>
</dbReference>
<dbReference type="PANTHER" id="PTHR33164">
    <property type="entry name" value="TRANSCRIPTIONAL REGULATOR, MARR FAMILY"/>
    <property type="match status" value="1"/>
</dbReference>
<keyword evidence="3" id="KW-1185">Reference proteome</keyword>
<proteinExistence type="predicted"/>
<dbReference type="Pfam" id="PF01047">
    <property type="entry name" value="MarR"/>
    <property type="match status" value="1"/>
</dbReference>
<comment type="caution">
    <text evidence="2">The sequence shown here is derived from an EMBL/GenBank/DDBJ whole genome shotgun (WGS) entry which is preliminary data.</text>
</comment>
<accession>A0ABN2UA69</accession>
<dbReference type="SUPFAM" id="SSF46785">
    <property type="entry name" value="Winged helix' DNA-binding domain"/>
    <property type="match status" value="1"/>
</dbReference>
<dbReference type="Proteomes" id="UP001501196">
    <property type="component" value="Unassembled WGS sequence"/>
</dbReference>